<keyword evidence="2" id="KW-0812">Transmembrane</keyword>
<comment type="caution">
    <text evidence="3">The sequence shown here is derived from an EMBL/GenBank/DDBJ whole genome shotgun (WGS) entry which is preliminary data.</text>
</comment>
<dbReference type="AlphaFoldDB" id="A0A4R2BRI2"/>
<proteinExistence type="predicted"/>
<evidence type="ECO:0000313" key="3">
    <source>
        <dbReference type="EMBL" id="TCN30347.1"/>
    </source>
</evidence>
<keyword evidence="1" id="KW-0175">Coiled coil</keyword>
<feature type="coiled-coil region" evidence="1">
    <location>
        <begin position="828"/>
        <end position="855"/>
    </location>
</feature>
<feature type="transmembrane region" description="Helical" evidence="2">
    <location>
        <begin position="66"/>
        <end position="88"/>
    </location>
</feature>
<evidence type="ECO:0000256" key="1">
    <source>
        <dbReference type="SAM" id="Coils"/>
    </source>
</evidence>
<dbReference type="EMBL" id="SLVU01000008">
    <property type="protein sequence ID" value="TCN30347.1"/>
    <property type="molecule type" value="Genomic_DNA"/>
</dbReference>
<feature type="coiled-coil region" evidence="1">
    <location>
        <begin position="462"/>
        <end position="554"/>
    </location>
</feature>
<evidence type="ECO:0000313" key="4">
    <source>
        <dbReference type="Proteomes" id="UP000295043"/>
    </source>
</evidence>
<accession>A0A4R2BRI2</accession>
<organism evidence="3 4">
    <name type="scientific">Sinorhizobium americanum</name>
    <dbReference type="NCBI Taxonomy" id="194963"/>
    <lineage>
        <taxon>Bacteria</taxon>
        <taxon>Pseudomonadati</taxon>
        <taxon>Pseudomonadota</taxon>
        <taxon>Alphaproteobacteria</taxon>
        <taxon>Hyphomicrobiales</taxon>
        <taxon>Rhizobiaceae</taxon>
        <taxon>Sinorhizobium/Ensifer group</taxon>
        <taxon>Sinorhizobium</taxon>
    </lineage>
</organism>
<name>A0A4R2BRI2_9HYPH</name>
<gene>
    <name evidence="3" type="ORF">EV184_108221</name>
</gene>
<reference evidence="3 4" key="1">
    <citation type="submission" date="2019-03" db="EMBL/GenBank/DDBJ databases">
        <title>Genomic Encyclopedia of Type Strains, Phase IV (KMG-V): Genome sequencing to study the core and pangenomes of soil and plant-associated prokaryotes.</title>
        <authorList>
            <person name="Whitman W."/>
        </authorList>
    </citation>
    <scope>NUCLEOTIDE SEQUENCE [LARGE SCALE GENOMIC DNA]</scope>
    <source>
        <strain evidence="3 4">23C40</strain>
    </source>
</reference>
<dbReference type="RefSeq" id="WP_132075924.1">
    <property type="nucleotide sequence ID" value="NZ_SLVU01000008.1"/>
</dbReference>
<sequence>MARKTIKQRISLDGGKEIEGQLKQLGEVGEKAFDKIRKAAAQADFAKFGKSLDAFSQSLQTVGKRLALAFAGATTVATAAAAGVASLAKSGADAADAAGRAAQAAGLQIDAYGRLAFAASQANVSSEEFGAAMSRLNRAIGEAAAGGKGAGEKFAALGVSIKDAQGRLRPTEAIVHDLANAFSRMPNGAKKSAAAIDLFGKSGAQLLPFLNEGRQGLIDLGAQAERLGIVFTAEQAKIADAMGDTLDEVTSAAQGIGNQIGLLFAPTITAAAARLRDVLIENREAILGFARNLADTALPVIEDFISALAGDDEAVRNVWILEWRDAAVDFGKSVKAAFTDIVIPALSAFKKVLDTAAEGMRIFTGIDIGGTGLAITLALGQATGAFTLLYNAIRLVISGLQLFRGHPVIAALSLIGAGAAYLYETQSNAAIAANRHKEAMDALDEAIARVKAGVPGAAAEFNKLAQEHIKAAQAAIENARAQVEVQKQALAAAKQSADLSAVGDLEKRLGTDIDNSQRRLDEFQQQLKARENDLLQLQQKIASASGEAVKAAAEPARATGAAVAEATQKVEELGKTITVHSSDGGKLIQQTFTLVDGVARAAEQSKTELDGLKGSAEAAGQAVNDVATGIVSVPDALKGKASPAQALTEGLDEARQQVTTTLSETKAAAEETKLGVDALGESWKASGQAAASAFAGAPEQTRTAVDGVIAEVSRVQPAVQSALAGGVKQGEEEGAAVSGIADTLAQPFEQARDRIAAAMAAVTPSVAVALTTVQTSAAEMGVALGDQLVGPFEAAATRIAQILERMTGVVRSQFEATLSTVRSMTTQLQSAVATLEQLAARAEAAAARARAAQSNASAGGLADGGLAQRFAGGGQARHFDRGGGVSGAGTSTSDSILSWLSDGEFVLRAAAVKKYGLDLLYALNGMRLPKDFLKGFADGGAINLSGVVSRLTDGMRMPRLVPAFADGGAVAASGGRPVNLTFEGQTYQMIAPEDVADRLAKHQARQGLRKAGKRPRR</sequence>
<protein>
    <submittedName>
        <fullName evidence="3">Uncharacterized protein</fullName>
    </submittedName>
</protein>
<dbReference type="Proteomes" id="UP000295043">
    <property type="component" value="Unassembled WGS sequence"/>
</dbReference>
<keyword evidence="2" id="KW-0472">Membrane</keyword>
<evidence type="ECO:0000256" key="2">
    <source>
        <dbReference type="SAM" id="Phobius"/>
    </source>
</evidence>
<keyword evidence="2" id="KW-1133">Transmembrane helix</keyword>